<proteinExistence type="predicted"/>
<sequence>MQMPNKSVAVRKLRGVAVGEAVEVLLVAGVLLGFTIFLMSYATAGGGPTMYSKEQQAPQINLAQQALDRVVLQNSPIAVRSGQSWRIVDLALAASGPLYQPQLDDSKLAELFPAAGGQLCTIQQKAFADATGISQAALVDYGLLKPAVGSLNFDYVSILKNFFGRDWDKYDITLIIKPLVNLTICPNLQVSNVAIQRRDPMCAGVQQGVWVRSTAGGRVVATAVYCTTNAGCDLSSRELTLAYNSGVGLWEARLEVPSSYLQGLGTVASLVIFAERVTYPRAMDFYVFNTTSRSLAYGMYGYDGRVWFMHDATVSCGSGNIPALGIRRLDIYTGGGFVTLAQDVTLDPGIGAGAVKVDMCQNCVSNARCAACWVQPPAGALFAVAWIERNSQGGNAPGSTIVVVPLFPTPPNAVIRVDTWLRWTPVEPQLQAAVATRIVDSRSTTYSIQLVLYKKP</sequence>
<reference evidence="2 3" key="1">
    <citation type="journal article" date="2020" name="Nat. Commun.">
        <title>The structures of two archaeal type IV pili illuminate evolutionary relationships.</title>
        <authorList>
            <person name="Wang F."/>
            <person name="Baquero D.P."/>
            <person name="Su Z."/>
            <person name="Beltran L.C."/>
            <person name="Prangishvili D."/>
            <person name="Krupovic M."/>
            <person name="Egelman E.H."/>
        </authorList>
    </citation>
    <scope>NUCLEOTIDE SEQUENCE [LARGE SCALE GENOMIC DNA]</scope>
    <source>
        <strain evidence="2 3">2GA</strain>
    </source>
</reference>
<dbReference type="OMA" id="FAVAWIE"/>
<dbReference type="Proteomes" id="UP000554766">
    <property type="component" value="Unassembled WGS sequence"/>
</dbReference>
<evidence type="ECO:0000256" key="1">
    <source>
        <dbReference type="SAM" id="Phobius"/>
    </source>
</evidence>
<gene>
    <name evidence="2" type="ORF">HC235_07230</name>
</gene>
<accession>A0A7L4PBA7</accession>
<organism evidence="2 3">
    <name type="scientific">Pyrobaculum arsenaticum</name>
    <dbReference type="NCBI Taxonomy" id="121277"/>
    <lineage>
        <taxon>Archaea</taxon>
        <taxon>Thermoproteota</taxon>
        <taxon>Thermoprotei</taxon>
        <taxon>Thermoproteales</taxon>
        <taxon>Thermoproteaceae</taxon>
        <taxon>Pyrobaculum</taxon>
    </lineage>
</organism>
<evidence type="ECO:0000313" key="2">
    <source>
        <dbReference type="EMBL" id="NYR15727.1"/>
    </source>
</evidence>
<keyword evidence="1" id="KW-1133">Transmembrane helix</keyword>
<dbReference type="EMBL" id="JAAVJF010000003">
    <property type="protein sequence ID" value="NYR15727.1"/>
    <property type="molecule type" value="Genomic_DNA"/>
</dbReference>
<feature type="transmembrane region" description="Helical" evidence="1">
    <location>
        <begin position="21"/>
        <end position="42"/>
    </location>
</feature>
<evidence type="ECO:0000313" key="3">
    <source>
        <dbReference type="Proteomes" id="UP000554766"/>
    </source>
</evidence>
<keyword evidence="1" id="KW-0472">Membrane</keyword>
<name>A0A7L4PBA7_9CREN</name>
<comment type="caution">
    <text evidence="2">The sequence shown here is derived from an EMBL/GenBank/DDBJ whole genome shotgun (WGS) entry which is preliminary data.</text>
</comment>
<keyword evidence="3" id="KW-1185">Reference proteome</keyword>
<keyword evidence="1" id="KW-0812">Transmembrane</keyword>
<dbReference type="AlphaFoldDB" id="A0A7L4PBA7"/>
<protein>
    <submittedName>
        <fullName evidence="2">Uncharacterized protein</fullName>
    </submittedName>
</protein>